<dbReference type="Pfam" id="PF22645">
    <property type="entry name" value="GKRP_SIS_N"/>
    <property type="match status" value="1"/>
</dbReference>
<dbReference type="GO" id="GO:0097367">
    <property type="term" value="F:carbohydrate derivative binding"/>
    <property type="evidence" value="ECO:0007669"/>
    <property type="project" value="InterPro"/>
</dbReference>
<evidence type="ECO:0000256" key="1">
    <source>
        <dbReference type="ARBA" id="ARBA00023239"/>
    </source>
</evidence>
<keyword evidence="2" id="KW-0119">Carbohydrate metabolism</keyword>
<dbReference type="AlphaFoldDB" id="A0A840C4E1"/>
<dbReference type="InterPro" id="IPR046348">
    <property type="entry name" value="SIS_dom_sf"/>
</dbReference>
<dbReference type="CDD" id="cd05007">
    <property type="entry name" value="SIS_Etherase"/>
    <property type="match status" value="1"/>
</dbReference>
<dbReference type="Gene3D" id="3.40.50.10490">
    <property type="entry name" value="Glucose-6-phosphate isomerase like protein, domain 1"/>
    <property type="match status" value="1"/>
</dbReference>
<dbReference type="Gene3D" id="1.10.8.1080">
    <property type="match status" value="1"/>
</dbReference>
<evidence type="ECO:0000313" key="4">
    <source>
        <dbReference type="EMBL" id="MBB4018329.1"/>
    </source>
</evidence>
<dbReference type="Proteomes" id="UP000577362">
    <property type="component" value="Unassembled WGS sequence"/>
</dbReference>
<accession>A0A840C4E1</accession>
<dbReference type="NCBIfam" id="NF003915">
    <property type="entry name" value="PRK05441.1"/>
    <property type="match status" value="1"/>
</dbReference>
<dbReference type="InterPro" id="IPR001347">
    <property type="entry name" value="SIS_dom"/>
</dbReference>
<evidence type="ECO:0000259" key="3">
    <source>
        <dbReference type="PROSITE" id="PS51464"/>
    </source>
</evidence>
<evidence type="ECO:0000256" key="2">
    <source>
        <dbReference type="ARBA" id="ARBA00023277"/>
    </source>
</evidence>
<dbReference type="InterPro" id="IPR005488">
    <property type="entry name" value="Etherase_MurQ"/>
</dbReference>
<gene>
    <name evidence="4" type="ORF">GGR16_003376</name>
</gene>
<dbReference type="SUPFAM" id="SSF53697">
    <property type="entry name" value="SIS domain"/>
    <property type="match status" value="1"/>
</dbReference>
<proteinExistence type="predicted"/>
<keyword evidence="5" id="KW-1185">Reference proteome</keyword>
<dbReference type="GO" id="GO:0009254">
    <property type="term" value="P:peptidoglycan turnover"/>
    <property type="evidence" value="ECO:0007669"/>
    <property type="project" value="TreeGrafter"/>
</dbReference>
<dbReference type="PANTHER" id="PTHR10088">
    <property type="entry name" value="GLUCOKINASE REGULATORY PROTEIN"/>
    <property type="match status" value="1"/>
</dbReference>
<organism evidence="4 5">
    <name type="scientific">Chelatococcus caeni</name>
    <dbReference type="NCBI Taxonomy" id="1348468"/>
    <lineage>
        <taxon>Bacteria</taxon>
        <taxon>Pseudomonadati</taxon>
        <taxon>Pseudomonadota</taxon>
        <taxon>Alphaproteobacteria</taxon>
        <taxon>Hyphomicrobiales</taxon>
        <taxon>Chelatococcaceae</taxon>
        <taxon>Chelatococcus</taxon>
    </lineage>
</organism>
<dbReference type="GO" id="GO:0016803">
    <property type="term" value="F:ether hydrolase activity"/>
    <property type="evidence" value="ECO:0007669"/>
    <property type="project" value="TreeGrafter"/>
</dbReference>
<dbReference type="PROSITE" id="PS51464">
    <property type="entry name" value="SIS"/>
    <property type="match status" value="1"/>
</dbReference>
<sequence length="315" mass="32855">MTKADLIGHTEHRSPKYRNLEKLPDEEMLRALVEGQERAIGAVSAAMPALQQVIALALPRLRDPLGRLIYVGAGTSGRVAMLDGVELHPTFGWPRERAVFLLAGGAISLSEATEGAEDDEAAARVAIAEAACGPRDVVLALAASGTTPFTLAAVDAARDCGALTIGFANNPGSPLLAAADYGVLLDTGTEVLAGSTRLAAGTSQKIALNVLSTALMIRLGKVYQGQMVDMKATNAKLHRRAVTIVTNVTGCSPAEARAALEKTKFQVKLAILVVQGLSPAEAEEALRASGDDLHAAMAAFEGRSRQPADTPKDES</sequence>
<dbReference type="Pfam" id="PF20741">
    <property type="entry name" value="GKRP-like_C"/>
    <property type="match status" value="1"/>
</dbReference>
<feature type="domain" description="SIS" evidence="3">
    <location>
        <begin position="57"/>
        <end position="221"/>
    </location>
</feature>
<evidence type="ECO:0000313" key="5">
    <source>
        <dbReference type="Proteomes" id="UP000577362"/>
    </source>
</evidence>
<keyword evidence="1 4" id="KW-0456">Lyase</keyword>
<dbReference type="GO" id="GO:0016835">
    <property type="term" value="F:carbon-oxygen lyase activity"/>
    <property type="evidence" value="ECO:0007669"/>
    <property type="project" value="InterPro"/>
</dbReference>
<dbReference type="InterPro" id="IPR040190">
    <property type="entry name" value="MURQ/GCKR"/>
</dbReference>
<dbReference type="GO" id="GO:0046348">
    <property type="term" value="P:amino sugar catabolic process"/>
    <property type="evidence" value="ECO:0007669"/>
    <property type="project" value="InterPro"/>
</dbReference>
<dbReference type="NCBIfam" id="NF009222">
    <property type="entry name" value="PRK12570.1"/>
    <property type="match status" value="1"/>
</dbReference>
<dbReference type="EC" id="4.2.1.126" evidence="4"/>
<dbReference type="RefSeq" id="WP_019402327.1">
    <property type="nucleotide sequence ID" value="NZ_JACIEN010000004.1"/>
</dbReference>
<dbReference type="EMBL" id="JACIEN010000004">
    <property type="protein sequence ID" value="MBB4018329.1"/>
    <property type="molecule type" value="Genomic_DNA"/>
</dbReference>
<name>A0A840C4E1_9HYPH</name>
<dbReference type="PANTHER" id="PTHR10088:SF4">
    <property type="entry name" value="GLUCOKINASE REGULATORY PROTEIN"/>
    <property type="match status" value="1"/>
</dbReference>
<reference evidence="4 5" key="1">
    <citation type="submission" date="2020-08" db="EMBL/GenBank/DDBJ databases">
        <title>Genomic Encyclopedia of Type Strains, Phase IV (KMG-IV): sequencing the most valuable type-strain genomes for metagenomic binning, comparative biology and taxonomic classification.</title>
        <authorList>
            <person name="Goeker M."/>
        </authorList>
    </citation>
    <scope>NUCLEOTIDE SEQUENCE [LARGE SCALE GENOMIC DNA]</scope>
    <source>
        <strain evidence="4 5">DSM 103737</strain>
    </source>
</reference>
<comment type="caution">
    <text evidence="4">The sequence shown here is derived from an EMBL/GenBank/DDBJ whole genome shotgun (WGS) entry which is preliminary data.</text>
</comment>
<protein>
    <submittedName>
        <fullName evidence="4">N-acetylmuramic acid 6-phosphate etherase</fullName>
        <ecNumber evidence="4">4.2.1.126</ecNumber>
    </submittedName>
</protein>